<evidence type="ECO:0000259" key="15">
    <source>
        <dbReference type="PROSITE" id="PS50076"/>
    </source>
</evidence>
<evidence type="ECO:0000259" key="16">
    <source>
        <dbReference type="PROSITE" id="PS51188"/>
    </source>
</evidence>
<evidence type="ECO:0000313" key="17">
    <source>
        <dbReference type="EMBL" id="CAA9522683.1"/>
    </source>
</evidence>
<dbReference type="SUPFAM" id="SSF57938">
    <property type="entry name" value="DnaJ/Hsp40 cysteine-rich domain"/>
    <property type="match status" value="1"/>
</dbReference>
<feature type="binding site" evidence="12">
    <location>
        <position position="176"/>
    </location>
    <ligand>
        <name>Zn(2+)</name>
        <dbReference type="ChEBI" id="CHEBI:29105"/>
        <label>2</label>
    </ligand>
</feature>
<dbReference type="InterPro" id="IPR001623">
    <property type="entry name" value="DnaJ_domain"/>
</dbReference>
<dbReference type="GO" id="GO:0051082">
    <property type="term" value="F:unfolded protein binding"/>
    <property type="evidence" value="ECO:0007669"/>
    <property type="project" value="UniProtKB-UniRule"/>
</dbReference>
<dbReference type="PRINTS" id="PR00625">
    <property type="entry name" value="JDOMAIN"/>
</dbReference>
<feature type="binding site" evidence="12">
    <location>
        <position position="173"/>
    </location>
    <ligand>
        <name>Zn(2+)</name>
        <dbReference type="ChEBI" id="CHEBI:29105"/>
        <label>2</label>
    </ligand>
</feature>
<dbReference type="InterPro" id="IPR001305">
    <property type="entry name" value="HSP_DnaJ_Cys-rich_dom"/>
</dbReference>
<dbReference type="FunFam" id="2.60.260.20:FF:000013">
    <property type="entry name" value="DnaJ subfamily B member 11"/>
    <property type="match status" value="1"/>
</dbReference>
<dbReference type="PANTHER" id="PTHR43096:SF54">
    <property type="entry name" value="CHAPERONE PROTEIN DNAJ 1"/>
    <property type="match status" value="1"/>
</dbReference>
<feature type="compositionally biased region" description="Basic and acidic residues" evidence="14">
    <location>
        <begin position="33"/>
        <end position="62"/>
    </location>
</feature>
<feature type="binding site" evidence="12">
    <location>
        <position position="156"/>
    </location>
    <ligand>
        <name>Zn(2+)</name>
        <dbReference type="ChEBI" id="CHEBI:29105"/>
        <label>1</label>
    </ligand>
</feature>
<dbReference type="InterPro" id="IPR018253">
    <property type="entry name" value="DnaJ_domain_CS"/>
</dbReference>
<feature type="domain" description="J" evidence="15">
    <location>
        <begin position="6"/>
        <end position="71"/>
    </location>
</feature>
<evidence type="ECO:0000256" key="13">
    <source>
        <dbReference type="PROSITE-ProRule" id="PRU00546"/>
    </source>
</evidence>
<dbReference type="FunFam" id="2.10.230.10:FF:000002">
    <property type="entry name" value="Molecular chaperone DnaJ"/>
    <property type="match status" value="1"/>
</dbReference>
<feature type="binding site" evidence="12">
    <location>
        <position position="212"/>
    </location>
    <ligand>
        <name>Zn(2+)</name>
        <dbReference type="ChEBI" id="CHEBI:29105"/>
        <label>1</label>
    </ligand>
</feature>
<dbReference type="PANTHER" id="PTHR43096">
    <property type="entry name" value="DNAJ HOMOLOG 1, MITOCHONDRIAL-RELATED"/>
    <property type="match status" value="1"/>
</dbReference>
<keyword evidence="5 12" id="KW-0863">Zinc-finger</keyword>
<evidence type="ECO:0000256" key="1">
    <source>
        <dbReference type="ARBA" id="ARBA00022490"/>
    </source>
</evidence>
<evidence type="ECO:0000256" key="12">
    <source>
        <dbReference type="HAMAP-Rule" id="MF_01152"/>
    </source>
</evidence>
<dbReference type="CDD" id="cd10719">
    <property type="entry name" value="DnaJ_zf"/>
    <property type="match status" value="1"/>
</dbReference>
<evidence type="ECO:0000256" key="11">
    <source>
        <dbReference type="ARBA" id="ARBA00067609"/>
    </source>
</evidence>
<evidence type="ECO:0000256" key="14">
    <source>
        <dbReference type="SAM" id="MobiDB-lite"/>
    </source>
</evidence>
<dbReference type="AlphaFoldDB" id="A0A6J4TGF1"/>
<proteinExistence type="inferred from homology"/>
<feature type="domain" description="CR-type" evidence="16">
    <location>
        <begin position="143"/>
        <end position="221"/>
    </location>
</feature>
<evidence type="ECO:0000256" key="9">
    <source>
        <dbReference type="ARBA" id="ARBA00053423"/>
    </source>
</evidence>
<dbReference type="CDD" id="cd06257">
    <property type="entry name" value="DnaJ"/>
    <property type="match status" value="1"/>
</dbReference>
<evidence type="ECO:0000256" key="6">
    <source>
        <dbReference type="ARBA" id="ARBA00022833"/>
    </source>
</evidence>
<dbReference type="GO" id="GO:0009408">
    <property type="term" value="P:response to heat"/>
    <property type="evidence" value="ECO:0007669"/>
    <property type="project" value="InterPro"/>
</dbReference>
<feature type="zinc finger region" description="CR-type" evidence="13">
    <location>
        <begin position="143"/>
        <end position="221"/>
    </location>
</feature>
<dbReference type="InterPro" id="IPR002939">
    <property type="entry name" value="DnaJ_C"/>
</dbReference>
<evidence type="ECO:0000256" key="5">
    <source>
        <dbReference type="ARBA" id="ARBA00022771"/>
    </source>
</evidence>
<dbReference type="Pfam" id="PF00684">
    <property type="entry name" value="DnaJ_CXXCXGXG"/>
    <property type="match status" value="1"/>
</dbReference>
<dbReference type="NCBIfam" id="NF008035">
    <property type="entry name" value="PRK10767.1"/>
    <property type="match status" value="1"/>
</dbReference>
<keyword evidence="8 12" id="KW-0143">Chaperone</keyword>
<dbReference type="SUPFAM" id="SSF49493">
    <property type="entry name" value="HSP40/DnaJ peptide-binding domain"/>
    <property type="match status" value="2"/>
</dbReference>
<feature type="region of interest" description="Disordered" evidence="14">
    <location>
        <begin position="32"/>
        <end position="62"/>
    </location>
</feature>
<comment type="subunit">
    <text evidence="12">Homodimer.</text>
</comment>
<keyword evidence="4 12" id="KW-0677">Repeat</keyword>
<dbReference type="Gene3D" id="2.60.260.20">
    <property type="entry name" value="Urease metallochaperone UreE, N-terminal domain"/>
    <property type="match status" value="2"/>
</dbReference>
<comment type="subcellular location">
    <subcellularLocation>
        <location evidence="12">Cytoplasm</location>
    </subcellularLocation>
</comment>
<feature type="binding site" evidence="12">
    <location>
        <position position="209"/>
    </location>
    <ligand>
        <name>Zn(2+)</name>
        <dbReference type="ChEBI" id="CHEBI:29105"/>
        <label>1</label>
    </ligand>
</feature>
<comment type="caution">
    <text evidence="12">Lacks conserved residue(s) required for the propagation of feature annotation.</text>
</comment>
<dbReference type="GO" id="GO:0006260">
    <property type="term" value="P:DNA replication"/>
    <property type="evidence" value="ECO:0007669"/>
    <property type="project" value="UniProtKB-KW"/>
</dbReference>
<feature type="binding site" evidence="12">
    <location>
        <position position="159"/>
    </location>
    <ligand>
        <name>Zn(2+)</name>
        <dbReference type="ChEBI" id="CHEBI:29105"/>
        <label>1</label>
    </ligand>
</feature>
<dbReference type="GO" id="GO:0008270">
    <property type="term" value="F:zinc ion binding"/>
    <property type="evidence" value="ECO:0007669"/>
    <property type="project" value="UniProtKB-UniRule"/>
</dbReference>
<dbReference type="FunFam" id="1.10.287.110:FF:000034">
    <property type="entry name" value="Chaperone protein DnaJ"/>
    <property type="match status" value="1"/>
</dbReference>
<accession>A0A6J4TGF1</accession>
<evidence type="ECO:0000256" key="4">
    <source>
        <dbReference type="ARBA" id="ARBA00022737"/>
    </source>
</evidence>
<keyword evidence="6 12" id="KW-0862">Zinc</keyword>
<dbReference type="InterPro" id="IPR012724">
    <property type="entry name" value="DnaJ"/>
</dbReference>
<dbReference type="GO" id="GO:0031072">
    <property type="term" value="F:heat shock protein binding"/>
    <property type="evidence" value="ECO:0007669"/>
    <property type="project" value="InterPro"/>
</dbReference>
<evidence type="ECO:0000256" key="10">
    <source>
        <dbReference type="ARBA" id="ARBA00061004"/>
    </source>
</evidence>
<keyword evidence="3 12" id="KW-0479">Metal-binding</keyword>
<gene>
    <name evidence="12" type="primary">dnaJ</name>
    <name evidence="17" type="ORF">AVDCRST_MAG79-290</name>
</gene>
<evidence type="ECO:0000256" key="8">
    <source>
        <dbReference type="ARBA" id="ARBA00023186"/>
    </source>
</evidence>
<dbReference type="GO" id="GO:0005524">
    <property type="term" value="F:ATP binding"/>
    <property type="evidence" value="ECO:0007669"/>
    <property type="project" value="InterPro"/>
</dbReference>
<dbReference type="PROSITE" id="PS00636">
    <property type="entry name" value="DNAJ_1"/>
    <property type="match status" value="1"/>
</dbReference>
<dbReference type="InterPro" id="IPR036869">
    <property type="entry name" value="J_dom_sf"/>
</dbReference>
<reference evidence="17" key="1">
    <citation type="submission" date="2020-02" db="EMBL/GenBank/DDBJ databases">
        <authorList>
            <person name="Meier V. D."/>
        </authorList>
    </citation>
    <scope>NUCLEOTIDE SEQUENCE</scope>
    <source>
        <strain evidence="17">AVDCRST_MAG79</strain>
    </source>
</reference>
<keyword evidence="1 12" id="KW-0963">Cytoplasm</keyword>
<evidence type="ECO:0000256" key="7">
    <source>
        <dbReference type="ARBA" id="ARBA00023016"/>
    </source>
</evidence>
<dbReference type="GO" id="GO:0042026">
    <property type="term" value="P:protein refolding"/>
    <property type="evidence" value="ECO:0007669"/>
    <property type="project" value="TreeGrafter"/>
</dbReference>
<dbReference type="InterPro" id="IPR036410">
    <property type="entry name" value="HSP_DnaJ_Cys-rich_dom_sf"/>
</dbReference>
<dbReference type="Gene3D" id="1.10.287.110">
    <property type="entry name" value="DnaJ domain"/>
    <property type="match status" value="1"/>
</dbReference>
<comment type="cofactor">
    <cofactor evidence="12">
        <name>Zn(2+)</name>
        <dbReference type="ChEBI" id="CHEBI:29105"/>
    </cofactor>
    <text evidence="12">Binds 2 Zn(2+) ions per monomer.</text>
</comment>
<evidence type="ECO:0000256" key="3">
    <source>
        <dbReference type="ARBA" id="ARBA00022723"/>
    </source>
</evidence>
<keyword evidence="7 12" id="KW-0346">Stress response</keyword>
<dbReference type="SUPFAM" id="SSF46565">
    <property type="entry name" value="Chaperone J-domain"/>
    <property type="match status" value="1"/>
</dbReference>
<dbReference type="Pfam" id="PF01556">
    <property type="entry name" value="DnaJ_C"/>
    <property type="match status" value="1"/>
</dbReference>
<comment type="function">
    <text evidence="9 12">Participates actively in the response to hyperosmotic and heat shock by preventing the aggregation of stress-denatured proteins and by disaggregating proteins, also in an autonomous, DnaK-independent fashion. Unfolded proteins bind initially to DnaJ; upon interaction with the DnaJ-bound protein, DnaK hydrolyzes its bound ATP, resulting in the formation of a stable complex. GrpE releases ADP from DnaK; ATP binding to DnaK triggers the release of the substrate protein, thus completing the reaction cycle. Several rounds of ATP-dependent interactions between DnaJ, DnaK and GrpE are required for fully efficient folding. Also involved, together with DnaK and GrpE, in the DNA replication of plasmids through activation of initiation proteins.</text>
</comment>
<sequence length="370" mass="39658">MAAVRDFYEVLGVRKNATDDEIKKAYRKLARQYHPDRNPGDPSAEERFKEVGEAHDILSDPEKRKAYDQFGAGGGLRGGGFDPGAFRDYARDAGVDMTDFLSDLFGRVRGGAAPGSGGGRPRPERGADLETSVNLSFDDALSGAQLTIPVERDVTCATCHGSRAEPGTSPTVCPECEGRGVRTRNQGFFSMSETCPRCGGEGTIVEHPCHTCTGRGRVRRTKRYTIRIPAGVKDGARIRLPGRGGDGLAGGPPGDLYVRVNVAPSGLFVRRGDDFTVEVPITFPEAALGAEIEVPTPTGGRVRVRVPEGSGDGRTLRVRGHGAPRSDGSGDLLVRLRLQVPGDLTRAQREALERYANLDGGADARAELFR</sequence>
<dbReference type="InterPro" id="IPR008971">
    <property type="entry name" value="HSP40/DnaJ_pept-bd"/>
</dbReference>
<dbReference type="PROSITE" id="PS51188">
    <property type="entry name" value="ZF_CR"/>
    <property type="match status" value="1"/>
</dbReference>
<dbReference type="SMART" id="SM00271">
    <property type="entry name" value="DnaJ"/>
    <property type="match status" value="1"/>
</dbReference>
<dbReference type="EMBL" id="CADCWC010000054">
    <property type="protein sequence ID" value="CAA9522683.1"/>
    <property type="molecule type" value="Genomic_DNA"/>
</dbReference>
<dbReference type="PROSITE" id="PS50076">
    <property type="entry name" value="DNAJ_2"/>
    <property type="match status" value="1"/>
</dbReference>
<evidence type="ECO:0000256" key="2">
    <source>
        <dbReference type="ARBA" id="ARBA00022705"/>
    </source>
</evidence>
<keyword evidence="2 12" id="KW-0235">DNA replication</keyword>
<feature type="binding site" evidence="12">
    <location>
        <position position="198"/>
    </location>
    <ligand>
        <name>Zn(2+)</name>
        <dbReference type="ChEBI" id="CHEBI:29105"/>
        <label>2</label>
    </ligand>
</feature>
<comment type="domain">
    <text evidence="12">The J domain is necessary and sufficient to stimulate DnaK ATPase activity. Zinc center 1 plays an important role in the autonomous, DnaK-independent chaperone activity of DnaJ. Zinc center 2 is essential for interaction with DnaK and for DnaJ activity.</text>
</comment>
<dbReference type="Pfam" id="PF00226">
    <property type="entry name" value="DnaJ"/>
    <property type="match status" value="1"/>
</dbReference>
<dbReference type="CDD" id="cd10747">
    <property type="entry name" value="DnaJ_C"/>
    <property type="match status" value="1"/>
</dbReference>
<feature type="region of interest" description="Disordered" evidence="14">
    <location>
        <begin position="310"/>
        <end position="330"/>
    </location>
</feature>
<organism evidence="17">
    <name type="scientific">uncultured Thermoleophilia bacterium</name>
    <dbReference type="NCBI Taxonomy" id="1497501"/>
    <lineage>
        <taxon>Bacteria</taxon>
        <taxon>Bacillati</taxon>
        <taxon>Actinomycetota</taxon>
        <taxon>Thermoleophilia</taxon>
        <taxon>environmental samples</taxon>
    </lineage>
</organism>
<comment type="similarity">
    <text evidence="10 12">Belongs to the DnaJ family.</text>
</comment>
<dbReference type="NCBIfam" id="TIGR02349">
    <property type="entry name" value="DnaJ_bact"/>
    <property type="match status" value="1"/>
</dbReference>
<feature type="binding site" evidence="12">
    <location>
        <position position="195"/>
    </location>
    <ligand>
        <name>Zn(2+)</name>
        <dbReference type="ChEBI" id="CHEBI:29105"/>
        <label>2</label>
    </ligand>
</feature>
<dbReference type="Gene3D" id="2.10.230.10">
    <property type="entry name" value="Heat shock protein DnaJ, cysteine-rich domain"/>
    <property type="match status" value="1"/>
</dbReference>
<dbReference type="HAMAP" id="MF_01152">
    <property type="entry name" value="DnaJ"/>
    <property type="match status" value="1"/>
</dbReference>
<name>A0A6J4TGF1_9ACTN</name>
<dbReference type="GO" id="GO:0005737">
    <property type="term" value="C:cytoplasm"/>
    <property type="evidence" value="ECO:0007669"/>
    <property type="project" value="UniProtKB-SubCell"/>
</dbReference>
<protein>
    <recommendedName>
        <fullName evidence="11 12">Chaperone protein DnaJ</fullName>
    </recommendedName>
</protein>